<sequence>MGIGTIVIIGAGVFFTLMYAAAAVVRGMTGMWAGVPVVVVGVALVWQARRRWTGARGERGGGGGLMLLGCLFIFGSLWAAVMTNDAIS</sequence>
<name>A0A176QDT7_9MICO</name>
<feature type="transmembrane region" description="Helical" evidence="1">
    <location>
        <begin position="60"/>
        <end position="81"/>
    </location>
</feature>
<dbReference type="EMBL" id="LQZG01000002">
    <property type="protein sequence ID" value="OAB87844.1"/>
    <property type="molecule type" value="Genomic_DNA"/>
</dbReference>
<gene>
    <name evidence="2" type="ORF">AWH69_07370</name>
</gene>
<evidence type="ECO:0000313" key="3">
    <source>
        <dbReference type="Proteomes" id="UP000076976"/>
    </source>
</evidence>
<feature type="transmembrane region" description="Helical" evidence="1">
    <location>
        <begin position="7"/>
        <end position="25"/>
    </location>
</feature>
<dbReference type="AlphaFoldDB" id="A0A176QDT7"/>
<evidence type="ECO:0000256" key="1">
    <source>
        <dbReference type="SAM" id="Phobius"/>
    </source>
</evidence>
<evidence type="ECO:0000313" key="2">
    <source>
        <dbReference type="EMBL" id="OAB87844.1"/>
    </source>
</evidence>
<proteinExistence type="predicted"/>
<reference evidence="2 3" key="1">
    <citation type="submission" date="2016-01" db="EMBL/GenBank/DDBJ databases">
        <title>Janibacter melonis strain CD11_4 genome sequencing and assembly.</title>
        <authorList>
            <person name="Nair G.R."/>
            <person name="Kaur G."/>
            <person name="Chander A.M."/>
            <person name="Mayilraj S."/>
        </authorList>
    </citation>
    <scope>NUCLEOTIDE SEQUENCE [LARGE SCALE GENOMIC DNA]</scope>
    <source>
        <strain evidence="2 3">CD11-4</strain>
    </source>
</reference>
<protein>
    <submittedName>
        <fullName evidence="2">Uncharacterized protein</fullName>
    </submittedName>
</protein>
<organism evidence="2 3">
    <name type="scientific">Janibacter melonis</name>
    <dbReference type="NCBI Taxonomy" id="262209"/>
    <lineage>
        <taxon>Bacteria</taxon>
        <taxon>Bacillati</taxon>
        <taxon>Actinomycetota</taxon>
        <taxon>Actinomycetes</taxon>
        <taxon>Micrococcales</taxon>
        <taxon>Intrasporangiaceae</taxon>
        <taxon>Janibacter</taxon>
    </lineage>
</organism>
<dbReference type="Proteomes" id="UP000076976">
    <property type="component" value="Unassembled WGS sequence"/>
</dbReference>
<keyword evidence="1" id="KW-0812">Transmembrane</keyword>
<feature type="transmembrane region" description="Helical" evidence="1">
    <location>
        <begin position="31"/>
        <end position="48"/>
    </location>
</feature>
<keyword evidence="1" id="KW-0472">Membrane</keyword>
<comment type="caution">
    <text evidence="2">The sequence shown here is derived from an EMBL/GenBank/DDBJ whole genome shotgun (WGS) entry which is preliminary data.</text>
</comment>
<keyword evidence="3" id="KW-1185">Reference proteome</keyword>
<dbReference type="STRING" id="262209.AWH69_07370"/>
<accession>A0A176QDT7</accession>
<keyword evidence="1" id="KW-1133">Transmembrane helix</keyword>